<gene>
    <name evidence="8" type="ORF">SAMN04488694_11078</name>
    <name evidence="7" type="ORF">SAMN05192552_100558</name>
</gene>
<protein>
    <recommendedName>
        <fullName evidence="2">acetate--CoA ligase (ADP-forming)</fullName>
        <ecNumber evidence="2">6.2.1.13</ecNumber>
    </recommendedName>
</protein>
<dbReference type="InterPro" id="IPR036291">
    <property type="entry name" value="NAD(P)-bd_dom_sf"/>
</dbReference>
<reference evidence="9 10" key="2">
    <citation type="submission" date="2016-10" db="EMBL/GenBank/DDBJ databases">
        <authorList>
            <person name="Varghese N."/>
            <person name="Submissions S."/>
        </authorList>
    </citation>
    <scope>NUCLEOTIDE SEQUENCE [LARGE SCALE GENOMIC DNA]</scope>
    <source>
        <strain evidence="7 10">CDM_1</strain>
        <strain evidence="9">CDM_6</strain>
    </source>
</reference>
<proteinExistence type="predicted"/>
<dbReference type="Pfam" id="PF13549">
    <property type="entry name" value="ATP-grasp_5"/>
    <property type="match status" value="1"/>
</dbReference>
<dbReference type="Gene3D" id="3.30.470.20">
    <property type="entry name" value="ATP-grasp fold, B domain"/>
    <property type="match status" value="1"/>
</dbReference>
<evidence type="ECO:0000313" key="10">
    <source>
        <dbReference type="Proteomes" id="UP000324021"/>
    </source>
</evidence>
<dbReference type="RefSeq" id="WP_092933094.1">
    <property type="nucleotide sequence ID" value="NZ_FMZP01000005.1"/>
</dbReference>
<evidence type="ECO:0000313" key="8">
    <source>
        <dbReference type="EMBL" id="SET68476.1"/>
    </source>
</evidence>
<dbReference type="InterPro" id="IPR016102">
    <property type="entry name" value="Succinyl-CoA_synth-like"/>
</dbReference>
<keyword evidence="5" id="KW-0067">ATP-binding</keyword>
<name>A0A1I0GC42_9EURY</name>
<reference evidence="8" key="1">
    <citation type="submission" date="2016-10" db="EMBL/GenBank/DDBJ databases">
        <authorList>
            <person name="de Groot N.N."/>
        </authorList>
    </citation>
    <scope>NUCLEOTIDE SEQUENCE [LARGE SCALE GENOMIC DNA]</scope>
    <source>
        <strain evidence="8">CDM_6</strain>
    </source>
</reference>
<dbReference type="SUPFAM" id="SSF56059">
    <property type="entry name" value="Glutathione synthetase ATP-binding domain-like"/>
    <property type="match status" value="1"/>
</dbReference>
<keyword evidence="8" id="KW-0808">Transferase</keyword>
<organism evidence="8 9">
    <name type="scientific">Natrinema hispanicum</name>
    <dbReference type="NCBI Taxonomy" id="392421"/>
    <lineage>
        <taxon>Archaea</taxon>
        <taxon>Methanobacteriati</taxon>
        <taxon>Methanobacteriota</taxon>
        <taxon>Stenosarchaea group</taxon>
        <taxon>Halobacteria</taxon>
        <taxon>Halobacteriales</taxon>
        <taxon>Natrialbaceae</taxon>
        <taxon>Natrinema</taxon>
    </lineage>
</organism>
<dbReference type="EC" id="6.2.1.13" evidence="2"/>
<evidence type="ECO:0000259" key="6">
    <source>
        <dbReference type="SMART" id="SM00881"/>
    </source>
</evidence>
<accession>A0A1I0GC42</accession>
<dbReference type="PANTHER" id="PTHR43334">
    <property type="entry name" value="ACETATE--COA LIGASE [ADP-FORMING]"/>
    <property type="match status" value="1"/>
</dbReference>
<dbReference type="GO" id="GO:0005524">
    <property type="term" value="F:ATP binding"/>
    <property type="evidence" value="ECO:0007669"/>
    <property type="project" value="UniProtKB-KW"/>
</dbReference>
<dbReference type="GO" id="GO:0043758">
    <property type="term" value="F:acetate-CoA ligase (ADP-forming) activity"/>
    <property type="evidence" value="ECO:0007669"/>
    <property type="project" value="UniProtKB-EC"/>
</dbReference>
<dbReference type="Gene3D" id="3.30.1490.20">
    <property type="entry name" value="ATP-grasp fold, A domain"/>
    <property type="match status" value="1"/>
</dbReference>
<feature type="domain" description="CoA-binding" evidence="6">
    <location>
        <begin position="7"/>
        <end position="100"/>
    </location>
</feature>
<dbReference type="InterPro" id="IPR003781">
    <property type="entry name" value="CoA-bd"/>
</dbReference>
<evidence type="ECO:0000313" key="9">
    <source>
        <dbReference type="Proteomes" id="UP000199320"/>
    </source>
</evidence>
<sequence>MGRLSALFDPETVGVVGATDREGAVGRAILENLRGGFDGEVVPINPSRETVLGLECYPDAKSAPPIDLAVVVVPPDIVIESIRELAETGTENIVVITAGFAETGSEGAKRERRLREIAAEHDLNVVGPNSLGIMATPNGMNGSFAPQTPLEGSISFLSQSGAFITAVLDWATDEGIGFQDVVSLGNKAVLDETDFIREWDDDPATDVIIGYLEDIDDGQTFLETAREVTDETPIVLVKSGRTDAGAKAASSHTGAIAGSERAYEAGLEQAGVLRAHSVQELFDYARALAGLPEPDTDGVAVVTNAGGPGVLTTDAVGDSRLEIADFTDETVGALTEALPDEANVYNPIDAIGDADVDRFGEALDIALADSNVGSAVVVAAPTAVLSYDDLAETVIEIREIHETPVVTCLMGGKRARDADTTLREAGIPNYFDPSRAVSGLDALARFRDIHEQPTDEPETFDVDREHAHEILSRATRRDNNRLGVESMDLLEAYGISTPSGEIVDDPERAREVAKSIEGDVVMKIVSPEISHKSDIGGVKVGVATDDVYDAYEDIVARARNYQPDARIVGVQVQELIDLEAATETIVGMNRDPQFGPLLLFGLGGIFVEIIEDTSVRIAPIGEREAREMIDEIQAAPLLRGARGREPADVEGIVETIQRLSQLVTDFPSILELDINPLVAGPDGVQAIDLRLTVDTDELDTENP</sequence>
<dbReference type="SUPFAM" id="SSF51735">
    <property type="entry name" value="NAD(P)-binding Rossmann-fold domains"/>
    <property type="match status" value="1"/>
</dbReference>
<dbReference type="AlphaFoldDB" id="A0A1I0GC42"/>
<dbReference type="EMBL" id="FMZP01000005">
    <property type="protein sequence ID" value="SDC57399.1"/>
    <property type="molecule type" value="Genomic_DNA"/>
</dbReference>
<dbReference type="FunFam" id="3.30.1490.20:FF:000020">
    <property type="entry name" value="Protein lysine acetyltransferase"/>
    <property type="match status" value="1"/>
</dbReference>
<dbReference type="Proteomes" id="UP000199320">
    <property type="component" value="Unassembled WGS sequence"/>
</dbReference>
<dbReference type="InterPro" id="IPR043938">
    <property type="entry name" value="Ligase_CoA_dom"/>
</dbReference>
<dbReference type="SMART" id="SM00881">
    <property type="entry name" value="CoA_binding"/>
    <property type="match status" value="1"/>
</dbReference>
<keyword evidence="3" id="KW-0436">Ligase</keyword>
<dbReference type="InterPro" id="IPR051538">
    <property type="entry name" value="Acyl-CoA_Synth/Transferase"/>
</dbReference>
<dbReference type="Proteomes" id="UP000324021">
    <property type="component" value="Unassembled WGS sequence"/>
</dbReference>
<dbReference type="InterPro" id="IPR032875">
    <property type="entry name" value="Succ_CoA_lig_flav_dom"/>
</dbReference>
<evidence type="ECO:0000256" key="4">
    <source>
        <dbReference type="ARBA" id="ARBA00022741"/>
    </source>
</evidence>
<evidence type="ECO:0000256" key="1">
    <source>
        <dbReference type="ARBA" id="ARBA00001619"/>
    </source>
</evidence>
<evidence type="ECO:0000256" key="5">
    <source>
        <dbReference type="ARBA" id="ARBA00022840"/>
    </source>
</evidence>
<dbReference type="GO" id="GO:0016740">
    <property type="term" value="F:transferase activity"/>
    <property type="evidence" value="ECO:0007669"/>
    <property type="project" value="UniProtKB-KW"/>
</dbReference>
<dbReference type="STRING" id="392421.SAMN04488694_11078"/>
<dbReference type="PANTHER" id="PTHR43334:SF1">
    <property type="entry name" value="3-HYDROXYPROPIONATE--COA LIGASE [ADP-FORMING]"/>
    <property type="match status" value="1"/>
</dbReference>
<dbReference type="Pfam" id="PF13380">
    <property type="entry name" value="CoA_binding_2"/>
    <property type="match status" value="1"/>
</dbReference>
<dbReference type="SUPFAM" id="SSF52210">
    <property type="entry name" value="Succinyl-CoA synthetase domains"/>
    <property type="match status" value="2"/>
</dbReference>
<keyword evidence="4" id="KW-0547">Nucleotide-binding</keyword>
<dbReference type="Pfam" id="PF13607">
    <property type="entry name" value="Succ_CoA_lig"/>
    <property type="match status" value="1"/>
</dbReference>
<comment type="catalytic activity">
    <reaction evidence="1">
        <text>acetate + ATP + CoA = acetyl-CoA + ADP + phosphate</text>
        <dbReference type="Rhea" id="RHEA:15081"/>
        <dbReference type="ChEBI" id="CHEBI:30089"/>
        <dbReference type="ChEBI" id="CHEBI:30616"/>
        <dbReference type="ChEBI" id="CHEBI:43474"/>
        <dbReference type="ChEBI" id="CHEBI:57287"/>
        <dbReference type="ChEBI" id="CHEBI:57288"/>
        <dbReference type="ChEBI" id="CHEBI:456216"/>
        <dbReference type="EC" id="6.2.1.13"/>
    </reaction>
</comment>
<dbReference type="InterPro" id="IPR013815">
    <property type="entry name" value="ATP_grasp_subdomain_1"/>
</dbReference>
<evidence type="ECO:0000256" key="3">
    <source>
        <dbReference type="ARBA" id="ARBA00022598"/>
    </source>
</evidence>
<dbReference type="EMBL" id="FOIC01000010">
    <property type="protein sequence ID" value="SET68476.1"/>
    <property type="molecule type" value="Genomic_DNA"/>
</dbReference>
<dbReference type="Pfam" id="PF19045">
    <property type="entry name" value="Ligase_CoA_2"/>
    <property type="match status" value="1"/>
</dbReference>
<evidence type="ECO:0000313" key="7">
    <source>
        <dbReference type="EMBL" id="SDC57399.1"/>
    </source>
</evidence>
<keyword evidence="9" id="KW-1185">Reference proteome</keyword>
<evidence type="ECO:0000256" key="2">
    <source>
        <dbReference type="ARBA" id="ARBA00012957"/>
    </source>
</evidence>
<dbReference type="Gene3D" id="3.40.50.261">
    <property type="entry name" value="Succinyl-CoA synthetase domains"/>
    <property type="match status" value="2"/>
</dbReference>
<dbReference type="OrthoDB" id="18103at2157"/>
<dbReference type="Gene3D" id="3.40.50.720">
    <property type="entry name" value="NAD(P)-binding Rossmann-like Domain"/>
    <property type="match status" value="1"/>
</dbReference>